<sequence length="351" mass="40640">MRNSRLWLRPLRLLFVALGLFTLLPWACTRKTVSFNSNPEQPALAMLEVDTLTRTADTLGGKPSLSTARKAGLTKEQEKAAKDADKDAQRKAKKKKKNVFLGEKIKKAFTKTGPKGRNQIVEIFYFLKYPKTLNTYAPAHYYHDTKKHKVLKLAAVEEEAPELKIMHGPYKKLQNNKVLETGYYALGTKHLRWERFDKNGVLLSKIHYEMGFPRDANVSYYGEDRSLINEVVPYVNGKLEGDYAKFLINGQPDWRGQFDNGRRIGVWTKYWGFRGRRHYEYQYAESGYDPEVSEPELIREYNRNATLIYDKEKNIDKRGQPEAEDRPGQRRAIVPSRPVRKAAPKVAPKRR</sequence>
<evidence type="ECO:0008006" key="4">
    <source>
        <dbReference type="Google" id="ProtNLM"/>
    </source>
</evidence>
<comment type="caution">
    <text evidence="2">The sequence shown here is derived from an EMBL/GenBank/DDBJ whole genome shotgun (WGS) entry which is preliminary data.</text>
</comment>
<name>A0ABQ2A0E8_9BACT</name>
<protein>
    <recommendedName>
        <fullName evidence="4">Toxin-antitoxin system YwqK family antitoxin</fullName>
    </recommendedName>
</protein>
<dbReference type="SUPFAM" id="SSF82185">
    <property type="entry name" value="Histone H3 K4-specific methyltransferase SET7/9 N-terminal domain"/>
    <property type="match status" value="1"/>
</dbReference>
<feature type="compositionally biased region" description="Basic and acidic residues" evidence="1">
    <location>
        <begin position="73"/>
        <end position="90"/>
    </location>
</feature>
<feature type="region of interest" description="Disordered" evidence="1">
    <location>
        <begin position="58"/>
        <end position="95"/>
    </location>
</feature>
<dbReference type="Proteomes" id="UP000637774">
    <property type="component" value="Unassembled WGS sequence"/>
</dbReference>
<organism evidence="2 3">
    <name type="scientific">Hymenobacter frigidus</name>
    <dbReference type="NCBI Taxonomy" id="1524095"/>
    <lineage>
        <taxon>Bacteria</taxon>
        <taxon>Pseudomonadati</taxon>
        <taxon>Bacteroidota</taxon>
        <taxon>Cytophagia</taxon>
        <taxon>Cytophagales</taxon>
        <taxon>Hymenobacteraceae</taxon>
        <taxon>Hymenobacter</taxon>
    </lineage>
</organism>
<evidence type="ECO:0000313" key="2">
    <source>
        <dbReference type="EMBL" id="GGH82759.1"/>
    </source>
</evidence>
<reference evidence="3" key="1">
    <citation type="journal article" date="2019" name="Int. J. Syst. Evol. Microbiol.">
        <title>The Global Catalogue of Microorganisms (GCM) 10K type strain sequencing project: providing services to taxonomists for standard genome sequencing and annotation.</title>
        <authorList>
            <consortium name="The Broad Institute Genomics Platform"/>
            <consortium name="The Broad Institute Genome Sequencing Center for Infectious Disease"/>
            <person name="Wu L."/>
            <person name="Ma J."/>
        </authorList>
    </citation>
    <scope>NUCLEOTIDE SEQUENCE [LARGE SCALE GENOMIC DNA]</scope>
    <source>
        <strain evidence="3">CGMCC 1.14966</strain>
    </source>
</reference>
<dbReference type="RefSeq" id="WP_188561084.1">
    <property type="nucleotide sequence ID" value="NZ_BMGY01000007.1"/>
</dbReference>
<dbReference type="Gene3D" id="3.90.930.1">
    <property type="match status" value="1"/>
</dbReference>
<feature type="region of interest" description="Disordered" evidence="1">
    <location>
        <begin position="312"/>
        <end position="351"/>
    </location>
</feature>
<evidence type="ECO:0000256" key="1">
    <source>
        <dbReference type="SAM" id="MobiDB-lite"/>
    </source>
</evidence>
<feature type="compositionally biased region" description="Basic and acidic residues" evidence="1">
    <location>
        <begin position="312"/>
        <end position="328"/>
    </location>
</feature>
<dbReference type="EMBL" id="BMGY01000007">
    <property type="protein sequence ID" value="GGH82759.1"/>
    <property type="molecule type" value="Genomic_DNA"/>
</dbReference>
<evidence type="ECO:0000313" key="3">
    <source>
        <dbReference type="Proteomes" id="UP000637774"/>
    </source>
</evidence>
<feature type="compositionally biased region" description="Basic residues" evidence="1">
    <location>
        <begin position="338"/>
        <end position="351"/>
    </location>
</feature>
<keyword evidence="3" id="KW-1185">Reference proteome</keyword>
<gene>
    <name evidence="2" type="ORF">GCM10011495_11470</name>
</gene>
<accession>A0ABQ2A0E8</accession>
<proteinExistence type="predicted"/>